<reference evidence="3 4" key="1">
    <citation type="submission" date="2019-01" db="EMBL/GenBank/DDBJ databases">
        <title>Spirosoma flava sp. nov., a propanil-degrading bacterium isolated from herbicide-contaminated soil.</title>
        <authorList>
            <person name="Zhang L."/>
            <person name="Jiang J.-D."/>
        </authorList>
    </citation>
    <scope>NUCLEOTIDE SEQUENCE [LARGE SCALE GENOMIC DNA]</scope>
    <source>
        <strain evidence="3 4">TY50</strain>
    </source>
</reference>
<name>A0A4Q2UP42_9BACT</name>
<dbReference type="AlphaFoldDB" id="A0A4Q2UP42"/>
<dbReference type="CDD" id="cd00293">
    <property type="entry name" value="USP-like"/>
    <property type="match status" value="1"/>
</dbReference>
<sequence length="284" mass="30938">MNTILLPTDLSEATNQALNWARLLASHYNARLILLHVQPMPMPDTSMPVIGDLGVGTTVLMDTEPVYQDQLTKLAGQLEAEGLTCQTDLRRGAVKEAILEAAREHQADLIVTGRSDLSSFFDRLIGSEATGIARDAHCPVLVVPADQSDEARPVSLQKLVFTTPLEFDQDDTFAQAVALARSFGASLRVLHVRASNQPNLNDDAEMTAQLQAVYGTEPLPVDTVEANTVTGGLETYLSDHTVDLLVMTTRERDFLSGLLNPSLTSRMVKLSDVPLLIYQDKGDL</sequence>
<dbReference type="SUPFAM" id="SSF52402">
    <property type="entry name" value="Adenine nucleotide alpha hydrolases-like"/>
    <property type="match status" value="2"/>
</dbReference>
<proteinExistence type="inferred from homology"/>
<evidence type="ECO:0000313" key="4">
    <source>
        <dbReference type="Proteomes" id="UP000290407"/>
    </source>
</evidence>
<dbReference type="InterPro" id="IPR006016">
    <property type="entry name" value="UspA"/>
</dbReference>
<feature type="domain" description="UspA" evidence="2">
    <location>
        <begin position="2"/>
        <end position="144"/>
    </location>
</feature>
<evidence type="ECO:0000313" key="3">
    <source>
        <dbReference type="EMBL" id="RYC71453.1"/>
    </source>
</evidence>
<feature type="domain" description="UspA" evidence="2">
    <location>
        <begin position="171"/>
        <end position="278"/>
    </location>
</feature>
<dbReference type="InterPro" id="IPR014729">
    <property type="entry name" value="Rossmann-like_a/b/a_fold"/>
</dbReference>
<dbReference type="InterPro" id="IPR006015">
    <property type="entry name" value="Universal_stress_UspA"/>
</dbReference>
<accession>A0A4Q2UP42</accession>
<dbReference type="Proteomes" id="UP000290407">
    <property type="component" value="Unassembled WGS sequence"/>
</dbReference>
<evidence type="ECO:0000256" key="1">
    <source>
        <dbReference type="ARBA" id="ARBA00008791"/>
    </source>
</evidence>
<evidence type="ECO:0000259" key="2">
    <source>
        <dbReference type="Pfam" id="PF00582"/>
    </source>
</evidence>
<dbReference type="PANTHER" id="PTHR46268:SF6">
    <property type="entry name" value="UNIVERSAL STRESS PROTEIN UP12"/>
    <property type="match status" value="1"/>
</dbReference>
<organism evidence="3 4">
    <name type="scientific">Spirosoma sordidisoli</name>
    <dbReference type="NCBI Taxonomy" id="2502893"/>
    <lineage>
        <taxon>Bacteria</taxon>
        <taxon>Pseudomonadati</taxon>
        <taxon>Bacteroidota</taxon>
        <taxon>Cytophagia</taxon>
        <taxon>Cytophagales</taxon>
        <taxon>Cytophagaceae</taxon>
        <taxon>Spirosoma</taxon>
    </lineage>
</organism>
<dbReference type="PANTHER" id="PTHR46268">
    <property type="entry name" value="STRESS RESPONSE PROTEIN NHAX"/>
    <property type="match status" value="1"/>
</dbReference>
<protein>
    <submittedName>
        <fullName evidence="3">Universal stress protein</fullName>
    </submittedName>
</protein>
<dbReference type="EMBL" id="SBLB01000001">
    <property type="protein sequence ID" value="RYC71453.1"/>
    <property type="molecule type" value="Genomic_DNA"/>
</dbReference>
<comment type="caution">
    <text evidence="3">The sequence shown here is derived from an EMBL/GenBank/DDBJ whole genome shotgun (WGS) entry which is preliminary data.</text>
</comment>
<gene>
    <name evidence="3" type="ORF">EQG79_04740</name>
</gene>
<dbReference type="Gene3D" id="3.40.50.620">
    <property type="entry name" value="HUPs"/>
    <property type="match status" value="2"/>
</dbReference>
<comment type="similarity">
    <text evidence="1">Belongs to the universal stress protein A family.</text>
</comment>
<dbReference type="PRINTS" id="PR01438">
    <property type="entry name" value="UNVRSLSTRESS"/>
</dbReference>
<keyword evidence="4" id="KW-1185">Reference proteome</keyword>
<dbReference type="Pfam" id="PF00582">
    <property type="entry name" value="Usp"/>
    <property type="match status" value="2"/>
</dbReference>
<dbReference type="RefSeq" id="WP_129600297.1">
    <property type="nucleotide sequence ID" value="NZ_SBLB01000001.1"/>
</dbReference>